<evidence type="ECO:0000313" key="2">
    <source>
        <dbReference type="EMBL" id="GMI46004.1"/>
    </source>
</evidence>
<evidence type="ECO:0000256" key="1">
    <source>
        <dbReference type="SAM" id="MobiDB-lite"/>
    </source>
</evidence>
<dbReference type="Proteomes" id="UP001165065">
    <property type="component" value="Unassembled WGS sequence"/>
</dbReference>
<comment type="caution">
    <text evidence="2">The sequence shown here is derived from an EMBL/GenBank/DDBJ whole genome shotgun (WGS) entry which is preliminary data.</text>
</comment>
<dbReference type="AlphaFoldDB" id="A0A9W7GHT2"/>
<proteinExistence type="predicted"/>
<organism evidence="2 3">
    <name type="scientific">Triparma columacea</name>
    <dbReference type="NCBI Taxonomy" id="722753"/>
    <lineage>
        <taxon>Eukaryota</taxon>
        <taxon>Sar</taxon>
        <taxon>Stramenopiles</taxon>
        <taxon>Ochrophyta</taxon>
        <taxon>Bolidophyceae</taxon>
        <taxon>Parmales</taxon>
        <taxon>Triparmaceae</taxon>
        <taxon>Triparma</taxon>
    </lineage>
</organism>
<feature type="region of interest" description="Disordered" evidence="1">
    <location>
        <begin position="584"/>
        <end position="637"/>
    </location>
</feature>
<keyword evidence="3" id="KW-1185">Reference proteome</keyword>
<dbReference type="EMBL" id="BRYA01000275">
    <property type="protein sequence ID" value="GMI46004.1"/>
    <property type="molecule type" value="Genomic_DNA"/>
</dbReference>
<name>A0A9W7GHT2_9STRA</name>
<feature type="compositionally biased region" description="Polar residues" evidence="1">
    <location>
        <begin position="599"/>
        <end position="609"/>
    </location>
</feature>
<accession>A0A9W7GHT2</accession>
<reference evidence="3" key="1">
    <citation type="journal article" date="2023" name="Commun. Biol.">
        <title>Genome analysis of Parmales, the sister group of diatoms, reveals the evolutionary specialization of diatoms from phago-mixotrophs to photoautotrophs.</title>
        <authorList>
            <person name="Ban H."/>
            <person name="Sato S."/>
            <person name="Yoshikawa S."/>
            <person name="Yamada K."/>
            <person name="Nakamura Y."/>
            <person name="Ichinomiya M."/>
            <person name="Sato N."/>
            <person name="Blanc-Mathieu R."/>
            <person name="Endo H."/>
            <person name="Kuwata A."/>
            <person name="Ogata H."/>
        </authorList>
    </citation>
    <scope>NUCLEOTIDE SEQUENCE [LARGE SCALE GENOMIC DNA]</scope>
</reference>
<protein>
    <submittedName>
        <fullName evidence="2">Uncharacterized protein</fullName>
    </submittedName>
</protein>
<sequence length="637" mass="68920">MPVRTQLLSPNPFRGQPPGQFENVFVNIICLGNDPQTGKPPSKHFTQVWLECTLNYATCMGAGPGLLLTYLIVVKAWDVDNNRYVYETVIHSEDSVDDILTALARHIKDYIRNYLVLFAGMPGNEHVLSQQERHCTVVTGNMAPTKHKVANVNVAGGTTVTRPARDFTELVTGVYSSISTSAIEASKVTPQNTGEVRTIVFLNGSMQSKVLDVACQNSKSSQVPIYLETSDMTYGRNPGSNNATRKVTVVDPMDEDREVSAMICSSGHNSQTQGNVEKLLALDRSAHWISAGMGIDYLTAPEGNPSEIVLDIERMKEQLATSSPSPPSQAAQVATESFLKSAYPDNYYGGSEETGDFDYVELASGFYVSYRVPVTGDAVVDSVGQLLYDLVSNFDPTDGEGSAAGRSRQLWMSDWNGVPLTPLQLGNTFVSTYCLQPPLGALPEGGENGREDETDLEDPPPPPATQSDSPQPDTSQGYPMSVDELSEDSSGRPVRVPLPSWFVVGNRVESRLEGGFYGCLARRDIDNSWVVVWEEGDEDWADTTITKEDVDDYQPVDSGGQVLIQPSISSAIPVIQFPSHSSSSVSSQSFSQLPRLPSNYFSSQSPGANSSQPLGEESGSSSPPSSGSSSWAESTND</sequence>
<feature type="region of interest" description="Disordered" evidence="1">
    <location>
        <begin position="440"/>
        <end position="492"/>
    </location>
</feature>
<dbReference type="OrthoDB" id="10561289at2759"/>
<feature type="compositionally biased region" description="Low complexity" evidence="1">
    <location>
        <begin position="610"/>
        <end position="637"/>
    </location>
</feature>
<gene>
    <name evidence="2" type="ORF">TrCOL_g4247</name>
</gene>
<evidence type="ECO:0000313" key="3">
    <source>
        <dbReference type="Proteomes" id="UP001165065"/>
    </source>
</evidence>